<name>A0A382LQC6_9ZZZZ</name>
<evidence type="ECO:0000313" key="2">
    <source>
        <dbReference type="EMBL" id="SVC38898.1"/>
    </source>
</evidence>
<dbReference type="AlphaFoldDB" id="A0A382LQC6"/>
<proteinExistence type="predicted"/>
<feature type="compositionally biased region" description="Basic and acidic residues" evidence="1">
    <location>
        <begin position="38"/>
        <end position="66"/>
    </location>
</feature>
<accession>A0A382LQC6</accession>
<dbReference type="SUPFAM" id="SSF47162">
    <property type="entry name" value="Apolipoprotein"/>
    <property type="match status" value="1"/>
</dbReference>
<dbReference type="Gene3D" id="1.20.120.20">
    <property type="entry name" value="Apolipoprotein"/>
    <property type="match status" value="1"/>
</dbReference>
<protein>
    <submittedName>
        <fullName evidence="2">Uncharacterized protein</fullName>
    </submittedName>
</protein>
<dbReference type="EMBL" id="UINC01088559">
    <property type="protein sequence ID" value="SVC38898.1"/>
    <property type="molecule type" value="Genomic_DNA"/>
</dbReference>
<gene>
    <name evidence="2" type="ORF">METZ01_LOCUS291752</name>
</gene>
<feature type="region of interest" description="Disordered" evidence="1">
    <location>
        <begin position="19"/>
        <end position="90"/>
    </location>
</feature>
<sequence>MKIKTLLIVGAIGIALATPESLQAQANPKPLPGPVKPDVGDAKEGGKERPKFDATKIKERLKAAFDKRKKKRGDAKKEGNKVRGKGGRAFGKLVRDDEKIKELRDAFKAASKEQHEKVKNLHGQLKDASDEEKDGLREQLKGLRGEWVENMKGNREEVRARLKEIREEFKNKRDDVIDANDGGDGGD</sequence>
<evidence type="ECO:0000256" key="1">
    <source>
        <dbReference type="SAM" id="MobiDB-lite"/>
    </source>
</evidence>
<feature type="region of interest" description="Disordered" evidence="1">
    <location>
        <begin position="111"/>
        <end position="134"/>
    </location>
</feature>
<reference evidence="2" key="1">
    <citation type="submission" date="2018-05" db="EMBL/GenBank/DDBJ databases">
        <authorList>
            <person name="Lanie J.A."/>
            <person name="Ng W.-L."/>
            <person name="Kazmierczak K.M."/>
            <person name="Andrzejewski T.M."/>
            <person name="Davidsen T.M."/>
            <person name="Wayne K.J."/>
            <person name="Tettelin H."/>
            <person name="Glass J.I."/>
            <person name="Rusch D."/>
            <person name="Podicherti R."/>
            <person name="Tsui H.-C.T."/>
            <person name="Winkler M.E."/>
        </authorList>
    </citation>
    <scope>NUCLEOTIDE SEQUENCE</scope>
</reference>
<organism evidence="2">
    <name type="scientific">marine metagenome</name>
    <dbReference type="NCBI Taxonomy" id="408172"/>
    <lineage>
        <taxon>unclassified sequences</taxon>
        <taxon>metagenomes</taxon>
        <taxon>ecological metagenomes</taxon>
    </lineage>
</organism>